<dbReference type="AlphaFoldDB" id="A0A0A8ZKS7"/>
<organism evidence="1">
    <name type="scientific">Arundo donax</name>
    <name type="common">Giant reed</name>
    <name type="synonym">Donax arundinaceus</name>
    <dbReference type="NCBI Taxonomy" id="35708"/>
    <lineage>
        <taxon>Eukaryota</taxon>
        <taxon>Viridiplantae</taxon>
        <taxon>Streptophyta</taxon>
        <taxon>Embryophyta</taxon>
        <taxon>Tracheophyta</taxon>
        <taxon>Spermatophyta</taxon>
        <taxon>Magnoliopsida</taxon>
        <taxon>Liliopsida</taxon>
        <taxon>Poales</taxon>
        <taxon>Poaceae</taxon>
        <taxon>PACMAD clade</taxon>
        <taxon>Arundinoideae</taxon>
        <taxon>Arundineae</taxon>
        <taxon>Arundo</taxon>
    </lineage>
</organism>
<dbReference type="EMBL" id="GBRH01257896">
    <property type="protein sequence ID" value="JAD39999.1"/>
    <property type="molecule type" value="Transcribed_RNA"/>
</dbReference>
<accession>A0A0A8ZKS7</accession>
<sequence length="80" mass="8654">MRMPFRNSGRSCQILLPPCNRRTFEHHNSAASATLQSPQGEPRSAPCVGSDAACLLQRASSACPALHQVADGPHCRGVRW</sequence>
<protein>
    <submittedName>
        <fullName evidence="1">Uncharacterized protein</fullName>
    </submittedName>
</protein>
<reference evidence="1" key="2">
    <citation type="journal article" date="2015" name="Data Brief">
        <title>Shoot transcriptome of the giant reed, Arundo donax.</title>
        <authorList>
            <person name="Barrero R.A."/>
            <person name="Guerrero F.D."/>
            <person name="Moolhuijzen P."/>
            <person name="Goolsby J.A."/>
            <person name="Tidwell J."/>
            <person name="Bellgard S.E."/>
            <person name="Bellgard M.I."/>
        </authorList>
    </citation>
    <scope>NUCLEOTIDE SEQUENCE</scope>
    <source>
        <tissue evidence="1">Shoot tissue taken approximately 20 cm above the soil surface</tissue>
    </source>
</reference>
<proteinExistence type="predicted"/>
<name>A0A0A8ZKS7_ARUDO</name>
<reference evidence="1" key="1">
    <citation type="submission" date="2014-09" db="EMBL/GenBank/DDBJ databases">
        <authorList>
            <person name="Magalhaes I.L.F."/>
            <person name="Oliveira U."/>
            <person name="Santos F.R."/>
            <person name="Vidigal T.H.D.A."/>
            <person name="Brescovit A.D."/>
            <person name="Santos A.J."/>
        </authorList>
    </citation>
    <scope>NUCLEOTIDE SEQUENCE</scope>
    <source>
        <tissue evidence="1">Shoot tissue taken approximately 20 cm above the soil surface</tissue>
    </source>
</reference>
<evidence type="ECO:0000313" key="1">
    <source>
        <dbReference type="EMBL" id="JAD39999.1"/>
    </source>
</evidence>